<protein>
    <recommendedName>
        <fullName evidence="4">S-adenosyl-L-methionine-dependent methyltransferase</fullName>
        <ecNumber evidence="4">2.1.1.-</ecNumber>
    </recommendedName>
</protein>
<keyword evidence="2 4" id="KW-0489">Methyltransferase</keyword>
<dbReference type="PANTHER" id="PTHR43619:SF2">
    <property type="entry name" value="S-ADENOSYL-L-METHIONINE-DEPENDENT METHYLTRANSFERASES SUPERFAMILY PROTEIN"/>
    <property type="match status" value="1"/>
</dbReference>
<evidence type="ECO:0000256" key="3">
    <source>
        <dbReference type="ARBA" id="ARBA00022679"/>
    </source>
</evidence>
<dbReference type="SUPFAM" id="SSF53335">
    <property type="entry name" value="S-adenosyl-L-methionine-dependent methyltransferases"/>
    <property type="match status" value="1"/>
</dbReference>
<dbReference type="PANTHER" id="PTHR43619">
    <property type="entry name" value="S-ADENOSYL-L-METHIONINE-DEPENDENT METHYLTRANSFERASE YKTD-RELATED"/>
    <property type="match status" value="1"/>
</dbReference>
<keyword evidence="6" id="KW-1185">Reference proteome</keyword>
<proteinExistence type="inferred from homology"/>
<sequence>MSKRIKVKVSKTAQLTCGARALSYYSKDNYYKSDDYLAPIFMSPFFVFIVKHFPNFASRFASKGGGYEYLVSRTRVIDEIFKNHSKSFQQVLILGAGFDSRAIRFNNELSHATIFELDAPITQNTKINKLREKNIELPSNLKFIPVDFTEESLPQKLDEVGFKKGITSLYILEGLTCYLDPETINTIFDQISEYSGKDSMIVFDYIYSSVIRQENIYKDEERVYQGAAKIGEKLTFGIEKGQIKQFLSKYKFELVDEFDSNRLGKKYYSNEKGKIFAPVIGIHSIVIARKI</sequence>
<comment type="function">
    <text evidence="4">Exhibits S-adenosyl-L-methionine-dependent methyltransferase activity.</text>
</comment>
<evidence type="ECO:0000256" key="2">
    <source>
        <dbReference type="ARBA" id="ARBA00022603"/>
    </source>
</evidence>
<organism evidence="5 6">
    <name type="scientific">Sporomusa silvacetica DSM 10669</name>
    <dbReference type="NCBI Taxonomy" id="1123289"/>
    <lineage>
        <taxon>Bacteria</taxon>
        <taxon>Bacillati</taxon>
        <taxon>Bacillota</taxon>
        <taxon>Negativicutes</taxon>
        <taxon>Selenomonadales</taxon>
        <taxon>Sporomusaceae</taxon>
        <taxon>Sporomusa</taxon>
    </lineage>
</organism>
<dbReference type="InterPro" id="IPR011610">
    <property type="entry name" value="SAM_mthyl_Trfase_ML2640-like"/>
</dbReference>
<dbReference type="EC" id="2.1.1.-" evidence="4"/>
<dbReference type="RefSeq" id="WP_094604009.1">
    <property type="nucleotide sequence ID" value="NZ_CP155573.1"/>
</dbReference>
<dbReference type="NCBIfam" id="TIGR00027">
    <property type="entry name" value="mthyl_TIGR00027"/>
    <property type="match status" value="1"/>
</dbReference>
<accession>A0ABZ3IS06</accession>
<dbReference type="Proteomes" id="UP000216752">
    <property type="component" value="Chromosome"/>
</dbReference>
<dbReference type="EMBL" id="CP155573">
    <property type="protein sequence ID" value="XFO68217.1"/>
    <property type="molecule type" value="Genomic_DNA"/>
</dbReference>
<dbReference type="Pfam" id="PF04072">
    <property type="entry name" value="LCM"/>
    <property type="match status" value="1"/>
</dbReference>
<dbReference type="InterPro" id="IPR007213">
    <property type="entry name" value="Ppm1/Ppm2/Tcmp"/>
</dbReference>
<evidence type="ECO:0000313" key="5">
    <source>
        <dbReference type="EMBL" id="XFO68217.1"/>
    </source>
</evidence>
<dbReference type="InterPro" id="IPR029063">
    <property type="entry name" value="SAM-dependent_MTases_sf"/>
</dbReference>
<name>A0ABZ3IS06_9FIRM</name>
<comment type="similarity">
    <text evidence="1 4">Belongs to the UPF0677 family.</text>
</comment>
<dbReference type="Gene3D" id="3.40.50.150">
    <property type="entry name" value="Vaccinia Virus protein VP39"/>
    <property type="match status" value="1"/>
</dbReference>
<keyword evidence="4" id="KW-0949">S-adenosyl-L-methionine</keyword>
<gene>
    <name evidence="5" type="ORF">SPSIL_044370</name>
</gene>
<reference evidence="5" key="1">
    <citation type="submission" date="2024-05" db="EMBL/GenBank/DDBJ databases">
        <title>Isolation and characterization of Sporomusa carbonis sp. nov., a carboxydotrophic hydrogenogen in the genus of Sporomusa isolated from a charcoal burning pile.</title>
        <authorList>
            <person name="Boeer T."/>
            <person name="Rosenbaum F."/>
            <person name="Eysell L."/>
            <person name="Mueller V."/>
            <person name="Daniel R."/>
            <person name="Poehlein A."/>
        </authorList>
    </citation>
    <scope>NUCLEOTIDE SEQUENCE [LARGE SCALE GENOMIC DNA]</scope>
    <source>
        <strain evidence="5">DSM 10669</strain>
    </source>
</reference>
<keyword evidence="3" id="KW-0808">Transferase</keyword>
<evidence type="ECO:0000313" key="6">
    <source>
        <dbReference type="Proteomes" id="UP000216752"/>
    </source>
</evidence>
<evidence type="ECO:0000256" key="4">
    <source>
        <dbReference type="RuleBase" id="RU362030"/>
    </source>
</evidence>
<evidence type="ECO:0000256" key="1">
    <source>
        <dbReference type="ARBA" id="ARBA00008138"/>
    </source>
</evidence>